<organism evidence="7 8">
    <name type="scientific">Ktedonosporobacter rubrisoli</name>
    <dbReference type="NCBI Taxonomy" id="2509675"/>
    <lineage>
        <taxon>Bacteria</taxon>
        <taxon>Bacillati</taxon>
        <taxon>Chloroflexota</taxon>
        <taxon>Ktedonobacteria</taxon>
        <taxon>Ktedonobacterales</taxon>
        <taxon>Ktedonosporobacteraceae</taxon>
        <taxon>Ktedonosporobacter</taxon>
    </lineage>
</organism>
<dbReference type="Proteomes" id="UP000290365">
    <property type="component" value="Chromosome"/>
</dbReference>
<protein>
    <submittedName>
        <fullName evidence="7">APC family permease</fullName>
    </submittedName>
</protein>
<feature type="transmembrane region" description="Helical" evidence="5">
    <location>
        <begin position="498"/>
        <end position="518"/>
    </location>
</feature>
<accession>A0A4P6K408</accession>
<dbReference type="InterPro" id="IPR050367">
    <property type="entry name" value="APC_superfamily"/>
</dbReference>
<dbReference type="PANTHER" id="PTHR42770:SF16">
    <property type="entry name" value="AMINO ACID PERMEASE"/>
    <property type="match status" value="1"/>
</dbReference>
<evidence type="ECO:0000256" key="1">
    <source>
        <dbReference type="ARBA" id="ARBA00004141"/>
    </source>
</evidence>
<evidence type="ECO:0000256" key="3">
    <source>
        <dbReference type="ARBA" id="ARBA00022989"/>
    </source>
</evidence>
<gene>
    <name evidence="7" type="ORF">EPA93_46465</name>
</gene>
<evidence type="ECO:0000313" key="7">
    <source>
        <dbReference type="EMBL" id="QBD83017.1"/>
    </source>
</evidence>
<keyword evidence="8" id="KW-1185">Reference proteome</keyword>
<dbReference type="Pfam" id="PF00324">
    <property type="entry name" value="AA_permease"/>
    <property type="match status" value="1"/>
</dbReference>
<dbReference type="Gene3D" id="1.20.1740.10">
    <property type="entry name" value="Amino acid/polyamine transporter I"/>
    <property type="match status" value="1"/>
</dbReference>
<evidence type="ECO:0000256" key="5">
    <source>
        <dbReference type="SAM" id="Phobius"/>
    </source>
</evidence>
<dbReference type="PANTHER" id="PTHR42770">
    <property type="entry name" value="AMINO ACID TRANSPORTER-RELATED"/>
    <property type="match status" value="1"/>
</dbReference>
<keyword evidence="3 5" id="KW-1133">Transmembrane helix</keyword>
<dbReference type="AlphaFoldDB" id="A0A4P6K408"/>
<feature type="transmembrane region" description="Helical" evidence="5">
    <location>
        <begin position="109"/>
        <end position="132"/>
    </location>
</feature>
<feature type="transmembrane region" description="Helical" evidence="5">
    <location>
        <begin position="144"/>
        <end position="169"/>
    </location>
</feature>
<dbReference type="InterPro" id="IPR004841">
    <property type="entry name" value="AA-permease/SLC12A_dom"/>
</dbReference>
<dbReference type="RefSeq" id="WP_129894085.1">
    <property type="nucleotide sequence ID" value="NZ_CP035758.1"/>
</dbReference>
<evidence type="ECO:0000256" key="4">
    <source>
        <dbReference type="ARBA" id="ARBA00023136"/>
    </source>
</evidence>
<name>A0A4P6K408_KTERU</name>
<feature type="transmembrane region" description="Helical" evidence="5">
    <location>
        <begin position="455"/>
        <end position="478"/>
    </location>
</feature>
<dbReference type="EMBL" id="CP035758">
    <property type="protein sequence ID" value="QBD83017.1"/>
    <property type="molecule type" value="Genomic_DNA"/>
</dbReference>
<feature type="transmembrane region" description="Helical" evidence="5">
    <location>
        <begin position="222"/>
        <end position="241"/>
    </location>
</feature>
<comment type="subcellular location">
    <subcellularLocation>
        <location evidence="1">Membrane</location>
        <topology evidence="1">Multi-pass membrane protein</topology>
    </subcellularLocation>
</comment>
<dbReference type="OrthoDB" id="137613at2"/>
<feature type="transmembrane region" description="Helical" evidence="5">
    <location>
        <begin position="416"/>
        <end position="443"/>
    </location>
</feature>
<keyword evidence="2 5" id="KW-0812">Transmembrane</keyword>
<evidence type="ECO:0000259" key="6">
    <source>
        <dbReference type="Pfam" id="PF00324"/>
    </source>
</evidence>
<keyword evidence="4 5" id="KW-0472">Membrane</keyword>
<dbReference type="PIRSF" id="PIRSF006060">
    <property type="entry name" value="AA_transporter"/>
    <property type="match status" value="1"/>
</dbReference>
<feature type="transmembrane region" description="Helical" evidence="5">
    <location>
        <begin position="313"/>
        <end position="333"/>
    </location>
</feature>
<dbReference type="GO" id="GO:0055085">
    <property type="term" value="P:transmembrane transport"/>
    <property type="evidence" value="ECO:0007669"/>
    <property type="project" value="InterPro"/>
</dbReference>
<feature type="transmembrane region" description="Helical" evidence="5">
    <location>
        <begin position="366"/>
        <end position="386"/>
    </location>
</feature>
<dbReference type="GO" id="GO:0016020">
    <property type="term" value="C:membrane"/>
    <property type="evidence" value="ECO:0007669"/>
    <property type="project" value="UniProtKB-SubCell"/>
</dbReference>
<feature type="domain" description="Amino acid permease/ SLC12A" evidence="6">
    <location>
        <begin position="36"/>
        <end position="518"/>
    </location>
</feature>
<feature type="transmembrane region" description="Helical" evidence="5">
    <location>
        <begin position="68"/>
        <end position="88"/>
    </location>
</feature>
<feature type="transmembrane region" description="Helical" evidence="5">
    <location>
        <begin position="181"/>
        <end position="202"/>
    </location>
</feature>
<reference evidence="7 8" key="1">
    <citation type="submission" date="2019-01" db="EMBL/GenBank/DDBJ databases">
        <title>Ktedonosporobacter rubrisoli SCAWS-G2.</title>
        <authorList>
            <person name="Huang Y."/>
            <person name="Yan B."/>
        </authorList>
    </citation>
    <scope>NUCLEOTIDE SEQUENCE [LARGE SCALE GENOMIC DNA]</scope>
    <source>
        <strain evidence="7 8">SCAWS-G2</strain>
    </source>
</reference>
<evidence type="ECO:0000256" key="2">
    <source>
        <dbReference type="ARBA" id="ARBA00022692"/>
    </source>
</evidence>
<dbReference type="KEGG" id="kbs:EPA93_46465"/>
<sequence>MATQDEIFPKETLQGTVDVDNADVDKLHKNAIGLPGVLYFCIAGSAPISAMLFNVQPMAAQAGATTPLVFLLAGLGLLLLGVSIVYLSRRLTSAGGFYTWVRHSLGRGTAFQAGWLMMGGYALFEAALLGAFGSYTNNSFSTYLGFHLFGGWVTYALIGAILIFMLSYFDVKWSVYAMAPFLILEVGILVILDLVISVHGGASGHDITHTFTAAGASLKGAAPGGLLGIGIAMALGVWSWVGFEAGAVYGEEARNPRRAVPIAIFSVIAFLIVLYVWTAYSATIGVGWEHAVDKFGTASLPYYTLATQYVGGWLQALMIVAISTSALACGLAFHNGMVRYLYAMGREHILPPRFGKTHPKYRSPHIAILAQSLFSIVIILAFAFVIQKTNADNSVSYALGIPDGKVYTQTDGINPYTWLATTGTIAFIIVYIMVNISAPLFALRFDKKSFNILRHIVAPLLSTLTLLIPLISFVMPAIPGPIGNFFTDLGFAATPFPTNILPLFVLIWIVAGLIYAFYLSRNTPERYEGMGRIIRGDVD</sequence>
<proteinExistence type="predicted"/>
<feature type="transmembrane region" description="Helical" evidence="5">
    <location>
        <begin position="36"/>
        <end position="56"/>
    </location>
</feature>
<feature type="transmembrane region" description="Helical" evidence="5">
    <location>
        <begin position="262"/>
        <end position="280"/>
    </location>
</feature>
<evidence type="ECO:0000313" key="8">
    <source>
        <dbReference type="Proteomes" id="UP000290365"/>
    </source>
</evidence>